<organism evidence="2 3">
    <name type="scientific">Allacma fusca</name>
    <dbReference type="NCBI Taxonomy" id="39272"/>
    <lineage>
        <taxon>Eukaryota</taxon>
        <taxon>Metazoa</taxon>
        <taxon>Ecdysozoa</taxon>
        <taxon>Arthropoda</taxon>
        <taxon>Hexapoda</taxon>
        <taxon>Collembola</taxon>
        <taxon>Symphypleona</taxon>
        <taxon>Sminthuridae</taxon>
        <taxon>Allacma</taxon>
    </lineage>
</organism>
<accession>A0A8J2PHK0</accession>
<sequence length="78" mass="8349">MCLKSSELSSKPLDGPNMENTTKEAAAQPVGNTMLLGNVSFGAKRSVPALINTTDMNMLNKPYDHANDSVSLKVLLNI</sequence>
<reference evidence="2" key="1">
    <citation type="submission" date="2021-06" db="EMBL/GenBank/DDBJ databases">
        <authorList>
            <person name="Hodson N. C."/>
            <person name="Mongue J. A."/>
            <person name="Jaron S. K."/>
        </authorList>
    </citation>
    <scope>NUCLEOTIDE SEQUENCE</scope>
</reference>
<dbReference type="AlphaFoldDB" id="A0A8J2PHK0"/>
<proteinExistence type="predicted"/>
<dbReference type="EMBL" id="CAJVCH010345222">
    <property type="protein sequence ID" value="CAG7815485.1"/>
    <property type="molecule type" value="Genomic_DNA"/>
</dbReference>
<protein>
    <submittedName>
        <fullName evidence="2">Uncharacterized protein</fullName>
    </submittedName>
</protein>
<feature type="region of interest" description="Disordered" evidence="1">
    <location>
        <begin position="1"/>
        <end position="29"/>
    </location>
</feature>
<name>A0A8J2PHK0_9HEXA</name>
<keyword evidence="3" id="KW-1185">Reference proteome</keyword>
<comment type="caution">
    <text evidence="2">The sequence shown here is derived from an EMBL/GenBank/DDBJ whole genome shotgun (WGS) entry which is preliminary data.</text>
</comment>
<evidence type="ECO:0000256" key="1">
    <source>
        <dbReference type="SAM" id="MobiDB-lite"/>
    </source>
</evidence>
<dbReference type="Proteomes" id="UP000708208">
    <property type="component" value="Unassembled WGS sequence"/>
</dbReference>
<gene>
    <name evidence="2" type="ORF">AFUS01_LOCUS26161</name>
</gene>
<evidence type="ECO:0000313" key="3">
    <source>
        <dbReference type="Proteomes" id="UP000708208"/>
    </source>
</evidence>
<evidence type="ECO:0000313" key="2">
    <source>
        <dbReference type="EMBL" id="CAG7815485.1"/>
    </source>
</evidence>